<accession>A0A561STP5</accession>
<dbReference type="GO" id="GO:0004825">
    <property type="term" value="F:methionine-tRNA ligase activity"/>
    <property type="evidence" value="ECO:0007669"/>
    <property type="project" value="UniProtKB-EC"/>
</dbReference>
<dbReference type="Gene3D" id="2.170.220.10">
    <property type="match status" value="1"/>
</dbReference>
<dbReference type="InterPro" id="IPR014758">
    <property type="entry name" value="Met-tRNA_synth"/>
</dbReference>
<keyword evidence="8 11" id="KW-0648">Protein biosynthesis</keyword>
<feature type="region of interest" description="Disordered" evidence="12">
    <location>
        <begin position="485"/>
        <end position="560"/>
    </location>
</feature>
<dbReference type="GO" id="GO:0006431">
    <property type="term" value="P:methionyl-tRNA aminoacylation"/>
    <property type="evidence" value="ECO:0007669"/>
    <property type="project" value="InterPro"/>
</dbReference>
<dbReference type="PANTHER" id="PTHR43326:SF1">
    <property type="entry name" value="METHIONINE--TRNA LIGASE, MITOCHONDRIAL"/>
    <property type="match status" value="1"/>
</dbReference>
<proteinExistence type="inferred from homology"/>
<evidence type="ECO:0000313" key="15">
    <source>
        <dbReference type="Proteomes" id="UP000321261"/>
    </source>
</evidence>
<dbReference type="PANTHER" id="PTHR43326">
    <property type="entry name" value="METHIONYL-TRNA SYNTHETASE"/>
    <property type="match status" value="1"/>
</dbReference>
<dbReference type="InterPro" id="IPR009080">
    <property type="entry name" value="tRNAsynth_Ia_anticodon-bd"/>
</dbReference>
<dbReference type="SUPFAM" id="SSF52374">
    <property type="entry name" value="Nucleotidylyl transferase"/>
    <property type="match status" value="1"/>
</dbReference>
<feature type="domain" description="Methionyl/Leucyl tRNA synthetase" evidence="13">
    <location>
        <begin position="146"/>
        <end position="358"/>
    </location>
</feature>
<keyword evidence="4" id="KW-0963">Cytoplasm</keyword>
<dbReference type="Gene3D" id="3.40.50.620">
    <property type="entry name" value="HUPs"/>
    <property type="match status" value="1"/>
</dbReference>
<dbReference type="InterPro" id="IPR014729">
    <property type="entry name" value="Rossmann-like_a/b/a_fold"/>
</dbReference>
<dbReference type="AlphaFoldDB" id="A0A561STP5"/>
<evidence type="ECO:0000256" key="6">
    <source>
        <dbReference type="ARBA" id="ARBA00022741"/>
    </source>
</evidence>
<evidence type="ECO:0000256" key="8">
    <source>
        <dbReference type="ARBA" id="ARBA00022917"/>
    </source>
</evidence>
<evidence type="ECO:0000256" key="5">
    <source>
        <dbReference type="ARBA" id="ARBA00022598"/>
    </source>
</evidence>
<feature type="compositionally biased region" description="Basic and acidic residues" evidence="12">
    <location>
        <begin position="485"/>
        <end position="495"/>
    </location>
</feature>
<evidence type="ECO:0000256" key="1">
    <source>
        <dbReference type="ARBA" id="ARBA00003314"/>
    </source>
</evidence>
<comment type="function">
    <text evidence="1">Is required not only for elongation of protein synthesis but also for the initiation of all mRNA translation through initiator tRNA(fMet) aminoacylation.</text>
</comment>
<evidence type="ECO:0000256" key="4">
    <source>
        <dbReference type="ARBA" id="ARBA00022490"/>
    </source>
</evidence>
<dbReference type="Gene3D" id="1.10.730.10">
    <property type="entry name" value="Isoleucyl-tRNA Synthetase, Domain 1"/>
    <property type="match status" value="1"/>
</dbReference>
<comment type="caution">
    <text evidence="14">The sequence shown here is derived from an EMBL/GenBank/DDBJ whole genome shotgun (WGS) entry which is preliminary data.</text>
</comment>
<dbReference type="InterPro" id="IPR023457">
    <property type="entry name" value="Met-tRNA_synth_2"/>
</dbReference>
<keyword evidence="7 11" id="KW-0067">ATP-binding</keyword>
<keyword evidence="9 11" id="KW-0030">Aminoacyl-tRNA synthetase</keyword>
<evidence type="ECO:0000256" key="10">
    <source>
        <dbReference type="ARBA" id="ARBA00030904"/>
    </source>
</evidence>
<organism evidence="14 15">
    <name type="scientific">Pseudonocardia hierapolitana</name>
    <dbReference type="NCBI Taxonomy" id="1128676"/>
    <lineage>
        <taxon>Bacteria</taxon>
        <taxon>Bacillati</taxon>
        <taxon>Actinomycetota</taxon>
        <taxon>Actinomycetes</taxon>
        <taxon>Pseudonocardiales</taxon>
        <taxon>Pseudonocardiaceae</taxon>
        <taxon>Pseudonocardia</taxon>
    </lineage>
</organism>
<dbReference type="InterPro" id="IPR015413">
    <property type="entry name" value="Methionyl/Leucyl_tRNA_Synth"/>
</dbReference>
<sequence>MNGFYVTTAIPYVNAAPHLGHALELVQADVLARHRRRRGQPVRLLTGTDENALKNVTAARAAGVAVPEFVAAGADRFAALRGPLSLSFDDFIRTSADPRHRRGVELLWRRCAPDLYRRRYEGRYCAGCEQFYAPAELVAGRCPEHGTEPEHIAEENWFFRLSRYGDAIEEAIVSGRVRIEPETRRNEVLAFVRSGLADISVSRPAARAGGWGIPVPDDPEQVVYVWWDALANYITPLTGDELDEWWLRSAERVHVVGKGIVRFHAVHWLALLTAVGLPLPTAIFVHPYLTIGGSKIAKSAGTGVDPLELVARFGVDAVRWWLLREASGRSDTDFTVARLVDRADRELAGGLGNLVQRLVVLAHRIGDGRLARGTPGEATAAATALPGRIDAALARFDLRGATAAIWSFVEVANRVLERERPWERTAADREGVLAGLVDACRITVGECLPFLPDGAAELLARLGAGDAVGPAGAVFRRLGPVAEPARVEAEPEGTRPRPRAWTSPVHGAAHGGLHQPQAKRLTTVSVEGHPRGRGHPGGPVGRENTGEQSGQGGDEDDGAQ</sequence>
<evidence type="ECO:0000256" key="9">
    <source>
        <dbReference type="ARBA" id="ARBA00023146"/>
    </source>
</evidence>
<dbReference type="NCBIfam" id="TIGR00398">
    <property type="entry name" value="metG"/>
    <property type="match status" value="1"/>
</dbReference>
<dbReference type="EC" id="6.1.1.10" evidence="2"/>
<dbReference type="PRINTS" id="PR01041">
    <property type="entry name" value="TRNASYNTHMET"/>
</dbReference>
<dbReference type="RefSeq" id="WP_147257290.1">
    <property type="nucleotide sequence ID" value="NZ_VIWU01000001.1"/>
</dbReference>
<gene>
    <name evidence="14" type="ORF">FHX44_114163</name>
</gene>
<evidence type="ECO:0000256" key="7">
    <source>
        <dbReference type="ARBA" id="ARBA00022840"/>
    </source>
</evidence>
<evidence type="ECO:0000313" key="14">
    <source>
        <dbReference type="EMBL" id="TWF78243.1"/>
    </source>
</evidence>
<dbReference type="InterPro" id="IPR033911">
    <property type="entry name" value="MetRS_core"/>
</dbReference>
<evidence type="ECO:0000256" key="2">
    <source>
        <dbReference type="ARBA" id="ARBA00012838"/>
    </source>
</evidence>
<protein>
    <recommendedName>
        <fullName evidence="3">Methionine--tRNA ligase</fullName>
        <ecNumber evidence="2">6.1.1.10</ecNumber>
    </recommendedName>
    <alternativeName>
        <fullName evidence="10">Methionyl-tRNA synthetase</fullName>
    </alternativeName>
</protein>
<dbReference type="OrthoDB" id="9810191at2"/>
<dbReference type="Proteomes" id="UP000321261">
    <property type="component" value="Unassembled WGS sequence"/>
</dbReference>
<reference evidence="14 15" key="1">
    <citation type="submission" date="2019-06" db="EMBL/GenBank/DDBJ databases">
        <title>Sequencing the genomes of 1000 actinobacteria strains.</title>
        <authorList>
            <person name="Klenk H.-P."/>
        </authorList>
    </citation>
    <scope>NUCLEOTIDE SEQUENCE [LARGE SCALE GENOMIC DNA]</scope>
    <source>
        <strain evidence="14 15">DSM 45671</strain>
    </source>
</reference>
<name>A0A561STP5_9PSEU</name>
<comment type="similarity">
    <text evidence="11">Belongs to the class-I aminoacyl-tRNA synthetase family.</text>
</comment>
<dbReference type="PROSITE" id="PS00178">
    <property type="entry name" value="AA_TRNA_LIGASE_I"/>
    <property type="match status" value="1"/>
</dbReference>
<evidence type="ECO:0000256" key="12">
    <source>
        <dbReference type="SAM" id="MobiDB-lite"/>
    </source>
</evidence>
<dbReference type="GO" id="GO:0005524">
    <property type="term" value="F:ATP binding"/>
    <property type="evidence" value="ECO:0007669"/>
    <property type="project" value="UniProtKB-KW"/>
</dbReference>
<dbReference type="SUPFAM" id="SSF47323">
    <property type="entry name" value="Anticodon-binding domain of a subclass of class I aminoacyl-tRNA synthetases"/>
    <property type="match status" value="1"/>
</dbReference>
<evidence type="ECO:0000256" key="11">
    <source>
        <dbReference type="RuleBase" id="RU363039"/>
    </source>
</evidence>
<keyword evidence="6 11" id="KW-0547">Nucleotide-binding</keyword>
<keyword evidence="15" id="KW-1185">Reference proteome</keyword>
<dbReference type="EMBL" id="VIWU01000001">
    <property type="protein sequence ID" value="TWF78243.1"/>
    <property type="molecule type" value="Genomic_DNA"/>
</dbReference>
<keyword evidence="5 11" id="KW-0436">Ligase</keyword>
<dbReference type="CDD" id="cd00814">
    <property type="entry name" value="MetRS_core"/>
    <property type="match status" value="1"/>
</dbReference>
<dbReference type="InterPro" id="IPR001412">
    <property type="entry name" value="aa-tRNA-synth_I_CS"/>
</dbReference>
<evidence type="ECO:0000259" key="13">
    <source>
        <dbReference type="Pfam" id="PF09334"/>
    </source>
</evidence>
<dbReference type="Pfam" id="PF09334">
    <property type="entry name" value="tRNA-synt_1g"/>
    <property type="match status" value="1"/>
</dbReference>
<evidence type="ECO:0000256" key="3">
    <source>
        <dbReference type="ARBA" id="ARBA00018753"/>
    </source>
</evidence>